<keyword evidence="3" id="KW-1185">Reference proteome</keyword>
<comment type="caution">
    <text evidence="2">The sequence shown here is derived from an EMBL/GenBank/DDBJ whole genome shotgun (WGS) entry which is preliminary data.</text>
</comment>
<evidence type="ECO:0000313" key="2">
    <source>
        <dbReference type="EMBL" id="KAG8235967.1"/>
    </source>
</evidence>
<organism evidence="2 3">
    <name type="scientific">Ladona fulva</name>
    <name type="common">Scarce chaser dragonfly</name>
    <name type="synonym">Libellula fulva</name>
    <dbReference type="NCBI Taxonomy" id="123851"/>
    <lineage>
        <taxon>Eukaryota</taxon>
        <taxon>Metazoa</taxon>
        <taxon>Ecdysozoa</taxon>
        <taxon>Arthropoda</taxon>
        <taxon>Hexapoda</taxon>
        <taxon>Insecta</taxon>
        <taxon>Pterygota</taxon>
        <taxon>Palaeoptera</taxon>
        <taxon>Odonata</taxon>
        <taxon>Epiprocta</taxon>
        <taxon>Anisoptera</taxon>
        <taxon>Libelluloidea</taxon>
        <taxon>Libellulidae</taxon>
        <taxon>Ladona</taxon>
    </lineage>
</organism>
<dbReference type="Proteomes" id="UP000792457">
    <property type="component" value="Unassembled WGS sequence"/>
</dbReference>
<feature type="compositionally biased region" description="Basic and acidic residues" evidence="1">
    <location>
        <begin position="95"/>
        <end position="107"/>
    </location>
</feature>
<feature type="region of interest" description="Disordered" evidence="1">
    <location>
        <begin position="1"/>
        <end position="160"/>
    </location>
</feature>
<feature type="compositionally biased region" description="Basic residues" evidence="1">
    <location>
        <begin position="25"/>
        <end position="49"/>
    </location>
</feature>
<feature type="compositionally biased region" description="Basic and acidic residues" evidence="1">
    <location>
        <begin position="15"/>
        <end position="24"/>
    </location>
</feature>
<reference evidence="2" key="1">
    <citation type="submission" date="2013-04" db="EMBL/GenBank/DDBJ databases">
        <authorList>
            <person name="Qu J."/>
            <person name="Murali S.C."/>
            <person name="Bandaranaike D."/>
            <person name="Bellair M."/>
            <person name="Blankenburg K."/>
            <person name="Chao H."/>
            <person name="Dinh H."/>
            <person name="Doddapaneni H."/>
            <person name="Downs B."/>
            <person name="Dugan-Rocha S."/>
            <person name="Elkadiri S."/>
            <person name="Gnanaolivu R.D."/>
            <person name="Hernandez B."/>
            <person name="Javaid M."/>
            <person name="Jayaseelan J.C."/>
            <person name="Lee S."/>
            <person name="Li M."/>
            <person name="Ming W."/>
            <person name="Munidasa M."/>
            <person name="Muniz J."/>
            <person name="Nguyen L."/>
            <person name="Ongeri F."/>
            <person name="Osuji N."/>
            <person name="Pu L.-L."/>
            <person name="Puazo M."/>
            <person name="Qu C."/>
            <person name="Quiroz J."/>
            <person name="Raj R."/>
            <person name="Weissenberger G."/>
            <person name="Xin Y."/>
            <person name="Zou X."/>
            <person name="Han Y."/>
            <person name="Richards S."/>
            <person name="Worley K."/>
            <person name="Muzny D."/>
            <person name="Gibbs R."/>
        </authorList>
    </citation>
    <scope>NUCLEOTIDE SEQUENCE</scope>
    <source>
        <strain evidence="2">Sampled in the wild</strain>
    </source>
</reference>
<proteinExistence type="predicted"/>
<name>A0A8K0KJ39_LADFU</name>
<dbReference type="EMBL" id="KZ308974">
    <property type="protein sequence ID" value="KAG8235967.1"/>
    <property type="molecule type" value="Genomic_DNA"/>
</dbReference>
<evidence type="ECO:0000256" key="1">
    <source>
        <dbReference type="SAM" id="MobiDB-lite"/>
    </source>
</evidence>
<sequence>MFVSSNGWPIVKGNQRSDENERGSGFRKLRRADRQRRKAFHGWLRRSTKHLPPSLHHAGRQGRGPREGKGLGRGCRFRGAAIGEEPSDVKGFVTKGEETGCRAEKKLSLLPRQSTASPIAASDRRAGPSSTNDRPTGDGVPGDAVNPPLGQRHCHPPPPR</sequence>
<evidence type="ECO:0000313" key="3">
    <source>
        <dbReference type="Proteomes" id="UP000792457"/>
    </source>
</evidence>
<accession>A0A8K0KJ39</accession>
<dbReference type="AlphaFoldDB" id="A0A8K0KJ39"/>
<protein>
    <submittedName>
        <fullName evidence="2">Uncharacterized protein</fullName>
    </submittedName>
</protein>
<gene>
    <name evidence="2" type="ORF">J437_LFUL017903</name>
</gene>
<reference evidence="2" key="2">
    <citation type="submission" date="2017-10" db="EMBL/GenBank/DDBJ databases">
        <title>Ladona fulva Genome sequencing and assembly.</title>
        <authorList>
            <person name="Murali S."/>
            <person name="Richards S."/>
            <person name="Bandaranaike D."/>
            <person name="Bellair M."/>
            <person name="Blankenburg K."/>
            <person name="Chao H."/>
            <person name="Dinh H."/>
            <person name="Doddapaneni H."/>
            <person name="Dugan-Rocha S."/>
            <person name="Elkadiri S."/>
            <person name="Gnanaolivu R."/>
            <person name="Hernandez B."/>
            <person name="Skinner E."/>
            <person name="Javaid M."/>
            <person name="Lee S."/>
            <person name="Li M."/>
            <person name="Ming W."/>
            <person name="Munidasa M."/>
            <person name="Muniz J."/>
            <person name="Nguyen L."/>
            <person name="Hughes D."/>
            <person name="Osuji N."/>
            <person name="Pu L.-L."/>
            <person name="Puazo M."/>
            <person name="Qu C."/>
            <person name="Quiroz J."/>
            <person name="Raj R."/>
            <person name="Weissenberger G."/>
            <person name="Xin Y."/>
            <person name="Zou X."/>
            <person name="Han Y."/>
            <person name="Worley K."/>
            <person name="Muzny D."/>
            <person name="Gibbs R."/>
        </authorList>
    </citation>
    <scope>NUCLEOTIDE SEQUENCE</scope>
    <source>
        <strain evidence="2">Sampled in the wild</strain>
    </source>
</reference>